<dbReference type="EMBL" id="LQZE01000300">
    <property type="protein sequence ID" value="KXU14601.1"/>
    <property type="molecule type" value="Genomic_DNA"/>
</dbReference>
<evidence type="ECO:0000313" key="3">
    <source>
        <dbReference type="Proteomes" id="UP000072989"/>
    </source>
</evidence>
<evidence type="ECO:0000313" key="2">
    <source>
        <dbReference type="EMBL" id="KXU14601.1"/>
    </source>
</evidence>
<comment type="caution">
    <text evidence="2">The sequence shown here is derived from an EMBL/GenBank/DDBJ whole genome shotgun (WGS) entry which is preliminary data.</text>
</comment>
<dbReference type="PATRIC" id="fig|1303.87.peg.1635"/>
<gene>
    <name evidence="2" type="ORF">SORDD17_01358</name>
</gene>
<dbReference type="RefSeq" id="WP_061866128.1">
    <property type="nucleotide sequence ID" value="NZ_KQ970803.1"/>
</dbReference>
<accession>A0A139RIP1</accession>
<evidence type="ECO:0000256" key="1">
    <source>
        <dbReference type="SAM" id="MobiDB-lite"/>
    </source>
</evidence>
<reference evidence="2 3" key="1">
    <citation type="submission" date="2016-01" db="EMBL/GenBank/DDBJ databases">
        <title>Highly variable Streptococcus oralis are common among viridans streptococci isolated from primates.</title>
        <authorList>
            <person name="Denapaite D."/>
            <person name="Rieger M."/>
            <person name="Koendgen S."/>
            <person name="Brueckner R."/>
            <person name="Ochigava I."/>
            <person name="Kappeler P."/>
            <person name="Maetz-Rensing K."/>
            <person name="Leendertz F."/>
            <person name="Hakenbeck R."/>
        </authorList>
    </citation>
    <scope>NUCLEOTIDE SEQUENCE [LARGE SCALE GENOMIC DNA]</scope>
    <source>
        <strain evidence="2 3">DD17</strain>
    </source>
</reference>
<dbReference type="Proteomes" id="UP000072989">
    <property type="component" value="Unassembled WGS sequence"/>
</dbReference>
<feature type="compositionally biased region" description="Basic and acidic residues" evidence="1">
    <location>
        <begin position="54"/>
        <end position="66"/>
    </location>
</feature>
<sequence length="66" mass="7632">MIKVLKEFYDLKTGDFHLAETTFEASKERFEELNEILPGFVEWEESTAKPKGKKKDEVAGKDELPI</sequence>
<feature type="region of interest" description="Disordered" evidence="1">
    <location>
        <begin position="45"/>
        <end position="66"/>
    </location>
</feature>
<protein>
    <submittedName>
        <fullName evidence="2">Uncharacterized protein</fullName>
    </submittedName>
</protein>
<dbReference type="AlphaFoldDB" id="A0A139RIP1"/>
<organism evidence="2 3">
    <name type="scientific">Streptococcus oralis</name>
    <dbReference type="NCBI Taxonomy" id="1303"/>
    <lineage>
        <taxon>Bacteria</taxon>
        <taxon>Bacillati</taxon>
        <taxon>Bacillota</taxon>
        <taxon>Bacilli</taxon>
        <taxon>Lactobacillales</taxon>
        <taxon>Streptococcaceae</taxon>
        <taxon>Streptococcus</taxon>
    </lineage>
</organism>
<name>A0A139RIP1_STROR</name>
<proteinExistence type="predicted"/>